<reference evidence="1 2" key="1">
    <citation type="submission" date="2021-07" db="EMBL/GenBank/DDBJ databases">
        <title>Paenibacillus radiodurans sp. nov., isolated from the southeastern edge of Tengger Desert.</title>
        <authorList>
            <person name="Zhang G."/>
        </authorList>
    </citation>
    <scope>NUCLEOTIDE SEQUENCE [LARGE SCALE GENOMIC DNA]</scope>
    <source>
        <strain evidence="1 2">CCM 7311</strain>
    </source>
</reference>
<evidence type="ECO:0000313" key="2">
    <source>
        <dbReference type="Proteomes" id="UP001519887"/>
    </source>
</evidence>
<proteinExistence type="predicted"/>
<comment type="caution">
    <text evidence="1">The sequence shown here is derived from an EMBL/GenBank/DDBJ whole genome shotgun (WGS) entry which is preliminary data.</text>
</comment>
<accession>A0ABS7CER0</accession>
<dbReference type="SUPFAM" id="SSF53850">
    <property type="entry name" value="Periplasmic binding protein-like II"/>
    <property type="match status" value="1"/>
</dbReference>
<organism evidence="1 2">
    <name type="scientific">Paenibacillus sepulcri</name>
    <dbReference type="NCBI Taxonomy" id="359917"/>
    <lineage>
        <taxon>Bacteria</taxon>
        <taxon>Bacillati</taxon>
        <taxon>Bacillota</taxon>
        <taxon>Bacilli</taxon>
        <taxon>Bacillales</taxon>
        <taxon>Paenibacillaceae</taxon>
        <taxon>Paenibacillus</taxon>
    </lineage>
</organism>
<keyword evidence="2" id="KW-1185">Reference proteome</keyword>
<protein>
    <submittedName>
        <fullName evidence="1">ABC transporter substrate-binding protein</fullName>
    </submittedName>
</protein>
<dbReference type="Gene3D" id="3.40.190.10">
    <property type="entry name" value="Periplasmic binding protein-like II"/>
    <property type="match status" value="2"/>
</dbReference>
<dbReference type="Proteomes" id="UP001519887">
    <property type="component" value="Unassembled WGS sequence"/>
</dbReference>
<sequence length="172" mass="19888">WADAFYTQEVLLNGKYGREGIEWKYADEGQLGIDGKPALFQAVTPTSGAQRINWYNSFPMNETNEFRLGWAVTDPEASVEPILYKETQKYEPFKVPDQDVIPPLYFTTEQSNEIANLKATIDGQVREMNARFISGDADLNKEWDAYIKRLDSMNLSRYIEIYQEAYDTMTKK</sequence>
<gene>
    <name evidence="1" type="ORF">K0U00_35675</name>
</gene>
<evidence type="ECO:0000313" key="1">
    <source>
        <dbReference type="EMBL" id="MBW7459409.1"/>
    </source>
</evidence>
<dbReference type="EMBL" id="JAHZIK010001629">
    <property type="protein sequence ID" value="MBW7459409.1"/>
    <property type="molecule type" value="Genomic_DNA"/>
</dbReference>
<feature type="non-terminal residue" evidence="1">
    <location>
        <position position="1"/>
    </location>
</feature>
<name>A0ABS7CER0_9BACL</name>